<organism evidence="1 2">
    <name type="scientific">Meloidogyne enterolobii</name>
    <name type="common">Root-knot nematode worm</name>
    <name type="synonym">Meloidogyne mayaguensis</name>
    <dbReference type="NCBI Taxonomy" id="390850"/>
    <lineage>
        <taxon>Eukaryota</taxon>
        <taxon>Metazoa</taxon>
        <taxon>Ecdysozoa</taxon>
        <taxon>Nematoda</taxon>
        <taxon>Chromadorea</taxon>
        <taxon>Rhabditida</taxon>
        <taxon>Tylenchina</taxon>
        <taxon>Tylenchomorpha</taxon>
        <taxon>Tylenchoidea</taxon>
        <taxon>Meloidogynidae</taxon>
        <taxon>Meloidogyninae</taxon>
        <taxon>Meloidogyne</taxon>
    </lineage>
</organism>
<gene>
    <name evidence="1" type="ORF">MENT_LOCUS40785</name>
</gene>
<proteinExistence type="predicted"/>
<evidence type="ECO:0000313" key="1">
    <source>
        <dbReference type="EMBL" id="CAD2188153.1"/>
    </source>
</evidence>
<accession>A0A6V7WMA9</accession>
<comment type="caution">
    <text evidence="1">The sequence shown here is derived from an EMBL/GenBank/DDBJ whole genome shotgun (WGS) entry which is preliminary data.</text>
</comment>
<dbReference type="AlphaFoldDB" id="A0A6V7WMA9"/>
<evidence type="ECO:0000313" key="2">
    <source>
        <dbReference type="Proteomes" id="UP000580250"/>
    </source>
</evidence>
<dbReference type="Proteomes" id="UP000580250">
    <property type="component" value="Unassembled WGS sequence"/>
</dbReference>
<name>A0A6V7WMA9_MELEN</name>
<sequence>MSSNSRELRNSLNDLGNDLEFHINHNNDNNGGCFCNRVLNLPLGMMECCYTIGHKKCLINFVSYCERCPSMDCLKEAKKEDVKDFLRENNSTNNILSMLKNLERMVVNFVKNVSLAGRNLSFK</sequence>
<protein>
    <submittedName>
        <fullName evidence="1">Uncharacterized protein</fullName>
    </submittedName>
</protein>
<dbReference type="EMBL" id="CAJEWN010000677">
    <property type="protein sequence ID" value="CAD2188153.1"/>
    <property type="molecule type" value="Genomic_DNA"/>
</dbReference>
<reference evidence="1 2" key="1">
    <citation type="submission" date="2020-08" db="EMBL/GenBank/DDBJ databases">
        <authorList>
            <person name="Koutsovoulos G."/>
            <person name="Danchin GJ E."/>
        </authorList>
    </citation>
    <scope>NUCLEOTIDE SEQUENCE [LARGE SCALE GENOMIC DNA]</scope>
</reference>